<reference evidence="1" key="1">
    <citation type="journal article" date="2021" name="New Phytol.">
        <title>Evolutionary innovations through gain and loss of genes in the ectomycorrhizal Boletales.</title>
        <authorList>
            <person name="Wu G."/>
            <person name="Miyauchi S."/>
            <person name="Morin E."/>
            <person name="Kuo A."/>
            <person name="Drula E."/>
            <person name="Varga T."/>
            <person name="Kohler A."/>
            <person name="Feng B."/>
            <person name="Cao Y."/>
            <person name="Lipzen A."/>
            <person name="Daum C."/>
            <person name="Hundley H."/>
            <person name="Pangilinan J."/>
            <person name="Johnson J."/>
            <person name="Barry K."/>
            <person name="LaButti K."/>
            <person name="Ng V."/>
            <person name="Ahrendt S."/>
            <person name="Min B."/>
            <person name="Choi I.G."/>
            <person name="Park H."/>
            <person name="Plett J.M."/>
            <person name="Magnuson J."/>
            <person name="Spatafora J.W."/>
            <person name="Nagy L.G."/>
            <person name="Henrissat B."/>
            <person name="Grigoriev I.V."/>
            <person name="Yang Z.L."/>
            <person name="Xu J."/>
            <person name="Martin F.M."/>
        </authorList>
    </citation>
    <scope>NUCLEOTIDE SEQUENCE</scope>
    <source>
        <strain evidence="1">ATCC 28755</strain>
    </source>
</reference>
<protein>
    <submittedName>
        <fullName evidence="1">Uncharacterized protein</fullName>
    </submittedName>
</protein>
<name>A0ACB7ZS93_9AGAM</name>
<keyword evidence="2" id="KW-1185">Reference proteome</keyword>
<sequence length="295" mass="32671">MPRVSKRTRLLDDAEQYGRATKRRRLQSLVEALIDDLPDTDSSSSDSDSSNSSSISSNSSISSTSSLSSGHESSQSTGSSESQTFEELEDAARIAWNARFRAFVELIRTTRVLEPLPKVPKVSQLGLVLDGYRVDDPTRFRRNLRCPPSTFDALVALLEPNPIFHNNSNIPQLPVPYQLAMFLRRAGNYGNASSPEDVAQWAGLSVGAVEKSTNRVLVAIDDLHKKAMELPGDAQREASGDWVEARTTKLWRGGKFTTDGTTFPLFERPGLHGDTWFDKNKNYSINAQVIALFVH</sequence>
<organism evidence="1 2">
    <name type="scientific">Hygrophoropsis aurantiaca</name>
    <dbReference type="NCBI Taxonomy" id="72124"/>
    <lineage>
        <taxon>Eukaryota</taxon>
        <taxon>Fungi</taxon>
        <taxon>Dikarya</taxon>
        <taxon>Basidiomycota</taxon>
        <taxon>Agaricomycotina</taxon>
        <taxon>Agaricomycetes</taxon>
        <taxon>Agaricomycetidae</taxon>
        <taxon>Boletales</taxon>
        <taxon>Coniophorineae</taxon>
        <taxon>Hygrophoropsidaceae</taxon>
        <taxon>Hygrophoropsis</taxon>
    </lineage>
</organism>
<comment type="caution">
    <text evidence="1">The sequence shown here is derived from an EMBL/GenBank/DDBJ whole genome shotgun (WGS) entry which is preliminary data.</text>
</comment>
<proteinExistence type="predicted"/>
<evidence type="ECO:0000313" key="2">
    <source>
        <dbReference type="Proteomes" id="UP000790377"/>
    </source>
</evidence>
<gene>
    <name evidence="1" type="ORF">BJ138DRAFT_1020070</name>
</gene>
<dbReference type="EMBL" id="MU268754">
    <property type="protein sequence ID" value="KAH7903796.1"/>
    <property type="molecule type" value="Genomic_DNA"/>
</dbReference>
<evidence type="ECO:0000313" key="1">
    <source>
        <dbReference type="EMBL" id="KAH7903796.1"/>
    </source>
</evidence>
<dbReference type="Proteomes" id="UP000790377">
    <property type="component" value="Unassembled WGS sequence"/>
</dbReference>
<accession>A0ACB7ZS93</accession>